<evidence type="ECO:0000256" key="4">
    <source>
        <dbReference type="ARBA" id="ARBA00022554"/>
    </source>
</evidence>
<reference evidence="7 8" key="1">
    <citation type="submission" date="2022-03" db="EMBL/GenBank/DDBJ databases">
        <authorList>
            <person name="Macdonald S."/>
            <person name="Ahmed S."/>
            <person name="Newling K."/>
        </authorList>
    </citation>
    <scope>NUCLEOTIDE SEQUENCE [LARGE SCALE GENOMIC DNA]</scope>
</reference>
<organism evidence="7 8">
    <name type="scientific">Eruca vesicaria subsp. sativa</name>
    <name type="common">Garden rocket</name>
    <name type="synonym">Eruca sativa</name>
    <dbReference type="NCBI Taxonomy" id="29727"/>
    <lineage>
        <taxon>Eukaryota</taxon>
        <taxon>Viridiplantae</taxon>
        <taxon>Streptophyta</taxon>
        <taxon>Embryophyta</taxon>
        <taxon>Tracheophyta</taxon>
        <taxon>Spermatophyta</taxon>
        <taxon>Magnoliopsida</taxon>
        <taxon>eudicotyledons</taxon>
        <taxon>Gunneridae</taxon>
        <taxon>Pentapetalae</taxon>
        <taxon>rosids</taxon>
        <taxon>malvids</taxon>
        <taxon>Brassicales</taxon>
        <taxon>Brassicaceae</taxon>
        <taxon>Brassiceae</taxon>
        <taxon>Eruca</taxon>
    </lineage>
</organism>
<dbReference type="Pfam" id="PF03088">
    <property type="entry name" value="Str_synth"/>
    <property type="match status" value="1"/>
</dbReference>
<accession>A0ABC8KZ18</accession>
<dbReference type="PANTHER" id="PTHR10426">
    <property type="entry name" value="STRICTOSIDINE SYNTHASE-RELATED"/>
    <property type="match status" value="1"/>
</dbReference>
<dbReference type="SUPFAM" id="SSF63829">
    <property type="entry name" value="Calcium-dependent phosphotriesterase"/>
    <property type="match status" value="1"/>
</dbReference>
<keyword evidence="4" id="KW-0926">Vacuole</keyword>
<dbReference type="GO" id="GO:0005773">
    <property type="term" value="C:vacuole"/>
    <property type="evidence" value="ECO:0007669"/>
    <property type="project" value="UniProtKB-SubCell"/>
</dbReference>
<name>A0ABC8KZ18_ERUVS</name>
<evidence type="ECO:0000256" key="2">
    <source>
        <dbReference type="ARBA" id="ARBA00009191"/>
    </source>
</evidence>
<evidence type="ECO:0000259" key="6">
    <source>
        <dbReference type="Pfam" id="PF03088"/>
    </source>
</evidence>
<dbReference type="InterPro" id="IPR018119">
    <property type="entry name" value="Strictosidine_synth_cons-reg"/>
</dbReference>
<keyword evidence="3" id="KW-0597">Phosphoprotein</keyword>
<protein>
    <recommendedName>
        <fullName evidence="6">Strictosidine synthase conserved region domain-containing protein</fullName>
    </recommendedName>
</protein>
<dbReference type="InterPro" id="IPR011042">
    <property type="entry name" value="6-blade_b-propeller_TolB-like"/>
</dbReference>
<evidence type="ECO:0000313" key="8">
    <source>
        <dbReference type="Proteomes" id="UP001642260"/>
    </source>
</evidence>
<keyword evidence="5" id="KW-0325">Glycoprotein</keyword>
<evidence type="ECO:0000313" key="7">
    <source>
        <dbReference type="EMBL" id="CAH8364545.1"/>
    </source>
</evidence>
<dbReference type="AlphaFoldDB" id="A0ABC8KZ18"/>
<dbReference type="PANTHER" id="PTHR10426:SF88">
    <property type="entry name" value="ADIPOCYTE PLASMA MEMBRANE-ASSOCIATED PROTEIN HEMOMUCIN-RELATED"/>
    <property type="match status" value="1"/>
</dbReference>
<proteinExistence type="inferred from homology"/>
<dbReference type="EMBL" id="CAKOAT010386266">
    <property type="protein sequence ID" value="CAH8364545.1"/>
    <property type="molecule type" value="Genomic_DNA"/>
</dbReference>
<gene>
    <name evidence="7" type="ORF">ERUC_LOCUS30188</name>
</gene>
<evidence type="ECO:0000256" key="3">
    <source>
        <dbReference type="ARBA" id="ARBA00022553"/>
    </source>
</evidence>
<sequence>MKKYFVSSFSCLTPYEVTDSVDESVVEDWVNTGGRPLGIAFELHGEVILADAYKECIRSVTTSSDGKKTELLTDEADGVKFKLTDGVAVADNGVLYFTDASSKYNMRDFAFDILEGKSHGRLMSFDPTTRITRVLLKELYFENGVSMSSDQTHLVFCETPMRRCSKYNIKEERVEVFIQGLPGYPDNVRYDGEGHY</sequence>
<dbReference type="Gene3D" id="2.120.10.30">
    <property type="entry name" value="TolB, C-terminal domain"/>
    <property type="match status" value="1"/>
</dbReference>
<feature type="domain" description="Strictosidine synthase conserved region" evidence="6">
    <location>
        <begin position="85"/>
        <end position="172"/>
    </location>
</feature>
<comment type="similarity">
    <text evidence="2">Belongs to the strictosidine synthase family.</text>
</comment>
<evidence type="ECO:0000256" key="5">
    <source>
        <dbReference type="ARBA" id="ARBA00023180"/>
    </source>
</evidence>
<keyword evidence="8" id="KW-1185">Reference proteome</keyword>
<dbReference type="Proteomes" id="UP001642260">
    <property type="component" value="Unassembled WGS sequence"/>
</dbReference>
<comment type="subcellular location">
    <subcellularLocation>
        <location evidence="1">Vacuole</location>
    </subcellularLocation>
</comment>
<comment type="caution">
    <text evidence="7">The sequence shown here is derived from an EMBL/GenBank/DDBJ whole genome shotgun (WGS) entry which is preliminary data.</text>
</comment>
<evidence type="ECO:0000256" key="1">
    <source>
        <dbReference type="ARBA" id="ARBA00004116"/>
    </source>
</evidence>